<dbReference type="PANTHER" id="PTHR47320:SF1">
    <property type="entry name" value="BIFUNCTIONAL URIDYLYLTRANSFERASE_URIDYLYL-REMOVING ENZYME"/>
    <property type="match status" value="1"/>
</dbReference>
<feature type="domain" description="ACT" evidence="9">
    <location>
        <begin position="705"/>
        <end position="787"/>
    </location>
</feature>
<dbReference type="Pfam" id="PF01966">
    <property type="entry name" value="HD"/>
    <property type="match status" value="1"/>
</dbReference>
<organism evidence="11 12">
    <name type="scientific">Dokdonella ginsengisoli</name>
    <dbReference type="NCBI Taxonomy" id="363846"/>
    <lineage>
        <taxon>Bacteria</taxon>
        <taxon>Pseudomonadati</taxon>
        <taxon>Pseudomonadota</taxon>
        <taxon>Gammaproteobacteria</taxon>
        <taxon>Lysobacterales</taxon>
        <taxon>Rhodanobacteraceae</taxon>
        <taxon>Dokdonella</taxon>
    </lineage>
</organism>
<evidence type="ECO:0000256" key="4">
    <source>
        <dbReference type="ARBA" id="ARBA00022801"/>
    </source>
</evidence>
<dbReference type="SUPFAM" id="SSF81593">
    <property type="entry name" value="Nucleotidyltransferase substrate binding subunit/domain"/>
    <property type="match status" value="1"/>
</dbReference>
<comment type="cofactor">
    <cofactor evidence="8">
        <name>Mg(2+)</name>
        <dbReference type="ChEBI" id="CHEBI:18420"/>
    </cofactor>
</comment>
<keyword evidence="3" id="KW-0677">Repeat</keyword>
<dbReference type="NCBIfam" id="TIGR01693">
    <property type="entry name" value="UTase_glnD"/>
    <property type="match status" value="1"/>
</dbReference>
<dbReference type="EC" id="2.7.7.59" evidence="8"/>
<dbReference type="PANTHER" id="PTHR47320">
    <property type="entry name" value="BIFUNCTIONAL URIDYLYLTRANSFERASE/URIDYLYL-REMOVING ENZYME"/>
    <property type="match status" value="1"/>
</dbReference>
<comment type="catalytic activity">
    <reaction evidence="7">
        <text>guanosine 3',5'-bis(diphosphate) + H2O = GDP + diphosphate + H(+)</text>
        <dbReference type="Rhea" id="RHEA:14253"/>
        <dbReference type="ChEBI" id="CHEBI:15377"/>
        <dbReference type="ChEBI" id="CHEBI:15378"/>
        <dbReference type="ChEBI" id="CHEBI:33019"/>
        <dbReference type="ChEBI" id="CHEBI:58189"/>
        <dbReference type="ChEBI" id="CHEBI:77828"/>
        <dbReference type="EC" id="3.1.7.2"/>
    </reaction>
</comment>
<evidence type="ECO:0000256" key="5">
    <source>
        <dbReference type="ARBA" id="ARBA00022842"/>
    </source>
</evidence>
<evidence type="ECO:0000256" key="7">
    <source>
        <dbReference type="ARBA" id="ARBA00047968"/>
    </source>
</evidence>
<evidence type="ECO:0000256" key="2">
    <source>
        <dbReference type="ARBA" id="ARBA00022695"/>
    </source>
</evidence>
<dbReference type="EMBL" id="JBHSHD010000003">
    <property type="protein sequence ID" value="MFC4819109.1"/>
    <property type="molecule type" value="Genomic_DNA"/>
</dbReference>
<dbReference type="InterPro" id="IPR045865">
    <property type="entry name" value="ACT-like_dom_sf"/>
</dbReference>
<dbReference type="SUPFAM" id="SSF55021">
    <property type="entry name" value="ACT-like"/>
    <property type="match status" value="2"/>
</dbReference>
<feature type="region of interest" description="Uridylyltransferase" evidence="8">
    <location>
        <begin position="1"/>
        <end position="344"/>
    </location>
</feature>
<evidence type="ECO:0000259" key="9">
    <source>
        <dbReference type="PROSITE" id="PS51671"/>
    </source>
</evidence>
<dbReference type="RefSeq" id="WP_380018853.1">
    <property type="nucleotide sequence ID" value="NZ_JBHSHD010000003.1"/>
</dbReference>
<dbReference type="Pfam" id="PF01842">
    <property type="entry name" value="ACT"/>
    <property type="match status" value="1"/>
</dbReference>
<comment type="domain">
    <text evidence="8">Has four distinct domains: an N-terminal nucleotidyltransferase (NT) domain responsible for UTase activity, a central HD domain that encodes UR activity, and two C-terminal ACT domains that seem to have a role in glutamine sensing.</text>
</comment>
<dbReference type="InterPro" id="IPR002912">
    <property type="entry name" value="ACT_dom"/>
</dbReference>
<sequence length="887" mass="97462">MPSHPSHVLPPLPRLPPAMPRSGVSAQARLALRQVLGDVDRSLALAFRSGADARDLVRARANAIGSVVAHVWQACLGEAADCALFAVGGFGRGVLFPQSDVDLLVLVQPQAASRQARALEAFFTCLWDLGLKPGHAVRTPAQCRELAAGDVSVFTALLDARLLAGDAAQAAELAAIVDDPALWPPAEFFAAKRAEQRARHARYDDTAYNLEPNLKDGPGGLRTLDLMRWLGRRIAAAPDFAAMVEHGLLDATERAALERSEATLWRYRFALHLAAGRPEERLLFDHQRRLAADLGYADEHEKNLAVEQFMQRYYRAATIAERLCVQFKERCAELLEPATGEPQTLDEWFVALGGRLEPRDAGLFLRRPRAMVDAFAVLLDHPGLRGLSAQTMRLLQQALARHRGGFAEDRNVLAAFLALLRRGAPAVEALAGMNRHGVLAAILPMFRRVVGRMQYDLFHVYTVDEHTLRVLRNVARYADPAAREELPLACRTFEALDKPELLLLAALFHDIAKGRGGDHSVLGEQDARAFGTRLELPRADVELVAWLVRWHLLMSVTAQRQDITDPEVVHRFASQVEDTERLDHLYLLTIADIAGTNPKLWNEWKARLLADLYVAARYALRAGLDSPPHAEVRAQACRARAVELLAEGGVEADRAAALLADFPEASFLRHRPELVAWQARAIERSGGVDPVVAVQPRSARGGSSEVFVRAPDRDGLFAAIAATLDRLGFDVLGARLLASGRGRVFDTFEVLDAATSAALDAERARELEAALARVLSGDRLDARVARRTLPRRLRHFQRAPRIEFGAVGAATQLALVCSDRPGLLAEVAQALRDARVRVHDARIATFGERVEDFFVLTDEDDRSLDGAVQSRLRGLLLDRLGEVEATG</sequence>
<name>A0ABV9QU48_9GAMM</name>
<dbReference type="HAMAP" id="MF_00277">
    <property type="entry name" value="PII_uridylyl_transf"/>
    <property type="match status" value="1"/>
</dbReference>
<keyword evidence="4 8" id="KW-0378">Hydrolase</keyword>
<dbReference type="CDD" id="cd04900">
    <property type="entry name" value="ACT_UUR-like_1"/>
    <property type="match status" value="1"/>
</dbReference>
<comment type="caution">
    <text evidence="8">Lacks conserved residue(s) required for the propagation of feature annotation.</text>
</comment>
<protein>
    <recommendedName>
        <fullName evidence="8">Bifunctional uridylyltransferase/uridylyl-removing enzyme</fullName>
        <shortName evidence="8">UTase/UR</shortName>
    </recommendedName>
    <alternativeName>
        <fullName evidence="8">Bifunctional [protein-PII] modification enzyme</fullName>
    </alternativeName>
    <alternativeName>
        <fullName evidence="8">Bifunctional nitrogen sensor protein</fullName>
    </alternativeName>
    <domain>
        <recommendedName>
            <fullName evidence="8">[Protein-PII] uridylyltransferase</fullName>
            <shortName evidence="8">PII uridylyltransferase</shortName>
            <shortName evidence="8">UTase</shortName>
            <ecNumber evidence="8">2.7.7.59</ecNumber>
        </recommendedName>
    </domain>
    <domain>
        <recommendedName>
            <fullName evidence="8">[Protein-PII]-UMP uridylyl-removing enzyme</fullName>
            <shortName evidence="8">UR</shortName>
            <ecNumber evidence="8">3.1.4.-</ecNumber>
        </recommendedName>
    </domain>
</protein>
<gene>
    <name evidence="8 11" type="primary">glnD</name>
    <name evidence="11" type="ORF">ACFO6Q_02165</name>
</gene>
<dbReference type="CDD" id="cd05401">
    <property type="entry name" value="NT_GlnE_GlnD_like"/>
    <property type="match status" value="1"/>
</dbReference>
<comment type="function">
    <text evidence="8">Modifies, by uridylylation and deuridylylation, the PII regulatory proteins (GlnB and homologs), in response to the nitrogen status of the cell that GlnD senses through the glutamine level. Under low glutamine levels, catalyzes the conversion of the PII proteins and UTP to PII-UMP and PPi, while under higher glutamine levels, GlnD hydrolyzes PII-UMP to PII and UMP (deuridylylation). Thus, controls uridylylation state and activity of the PII proteins, and plays an important role in the regulation of nitrogen metabolism.</text>
</comment>
<evidence type="ECO:0000256" key="8">
    <source>
        <dbReference type="HAMAP-Rule" id="MF_00277"/>
    </source>
</evidence>
<comment type="catalytic activity">
    <reaction evidence="8">
        <text>[protein-PII]-L-tyrosine + UTP = [protein-PII]-uridylyl-L-tyrosine + diphosphate</text>
        <dbReference type="Rhea" id="RHEA:13673"/>
        <dbReference type="Rhea" id="RHEA-COMP:12147"/>
        <dbReference type="Rhea" id="RHEA-COMP:12148"/>
        <dbReference type="ChEBI" id="CHEBI:33019"/>
        <dbReference type="ChEBI" id="CHEBI:46398"/>
        <dbReference type="ChEBI" id="CHEBI:46858"/>
        <dbReference type="ChEBI" id="CHEBI:90602"/>
        <dbReference type="EC" id="2.7.7.59"/>
    </reaction>
</comment>
<keyword evidence="1 8" id="KW-0808">Transferase</keyword>
<dbReference type="CDD" id="cd04899">
    <property type="entry name" value="ACT_ACR-UUR-like_2"/>
    <property type="match status" value="1"/>
</dbReference>
<dbReference type="InterPro" id="IPR013546">
    <property type="entry name" value="PII_UdlTrfase/GS_AdlTrfase"/>
</dbReference>
<dbReference type="Gene3D" id="3.30.70.260">
    <property type="match status" value="1"/>
</dbReference>
<dbReference type="EC" id="3.1.4.-" evidence="8"/>
<dbReference type="SUPFAM" id="SSF109604">
    <property type="entry name" value="HD-domain/PDEase-like"/>
    <property type="match status" value="1"/>
</dbReference>
<keyword evidence="2 8" id="KW-0548">Nucleotidyltransferase</keyword>
<dbReference type="Proteomes" id="UP001595886">
    <property type="component" value="Unassembled WGS sequence"/>
</dbReference>
<dbReference type="InterPro" id="IPR010043">
    <property type="entry name" value="UTase/UR"/>
</dbReference>
<dbReference type="GO" id="GO:0008773">
    <property type="term" value="F:[protein-PII] uridylyltransferase activity"/>
    <property type="evidence" value="ECO:0007669"/>
    <property type="project" value="UniProtKB-EC"/>
</dbReference>
<proteinExistence type="inferred from homology"/>
<keyword evidence="12" id="KW-1185">Reference proteome</keyword>
<dbReference type="PIRSF" id="PIRSF006288">
    <property type="entry name" value="PII_uridyltransf"/>
    <property type="match status" value="1"/>
</dbReference>
<evidence type="ECO:0000313" key="12">
    <source>
        <dbReference type="Proteomes" id="UP001595886"/>
    </source>
</evidence>
<dbReference type="SUPFAM" id="SSF81301">
    <property type="entry name" value="Nucleotidyltransferase"/>
    <property type="match status" value="1"/>
</dbReference>
<evidence type="ECO:0000259" key="10">
    <source>
        <dbReference type="PROSITE" id="PS51831"/>
    </source>
</evidence>
<dbReference type="InterPro" id="IPR006674">
    <property type="entry name" value="HD_domain"/>
</dbReference>
<evidence type="ECO:0000256" key="1">
    <source>
        <dbReference type="ARBA" id="ARBA00022679"/>
    </source>
</evidence>
<keyword evidence="5 8" id="KW-0460">Magnesium</keyword>
<accession>A0ABV9QU48</accession>
<dbReference type="PROSITE" id="PS51831">
    <property type="entry name" value="HD"/>
    <property type="match status" value="1"/>
</dbReference>
<comment type="caution">
    <text evidence="11">The sequence shown here is derived from an EMBL/GenBank/DDBJ whole genome shotgun (WGS) entry which is preliminary data.</text>
</comment>
<dbReference type="InterPro" id="IPR003607">
    <property type="entry name" value="HD/PDEase_dom"/>
</dbReference>
<dbReference type="InterPro" id="IPR043519">
    <property type="entry name" value="NT_sf"/>
</dbReference>
<evidence type="ECO:0000256" key="6">
    <source>
        <dbReference type="ARBA" id="ARBA00023268"/>
    </source>
</evidence>
<dbReference type="PROSITE" id="PS51671">
    <property type="entry name" value="ACT"/>
    <property type="match status" value="2"/>
</dbReference>
<dbReference type="CDD" id="cd00077">
    <property type="entry name" value="HDc"/>
    <property type="match status" value="1"/>
</dbReference>
<evidence type="ECO:0000256" key="3">
    <source>
        <dbReference type="ARBA" id="ARBA00022737"/>
    </source>
</evidence>
<feature type="domain" description="HD" evidence="10">
    <location>
        <begin position="463"/>
        <end position="585"/>
    </location>
</feature>
<comment type="catalytic activity">
    <reaction evidence="8">
        <text>[protein-PII]-uridylyl-L-tyrosine + H2O = [protein-PII]-L-tyrosine + UMP + H(+)</text>
        <dbReference type="Rhea" id="RHEA:48600"/>
        <dbReference type="Rhea" id="RHEA-COMP:12147"/>
        <dbReference type="Rhea" id="RHEA-COMP:12148"/>
        <dbReference type="ChEBI" id="CHEBI:15377"/>
        <dbReference type="ChEBI" id="CHEBI:15378"/>
        <dbReference type="ChEBI" id="CHEBI:46858"/>
        <dbReference type="ChEBI" id="CHEBI:57865"/>
        <dbReference type="ChEBI" id="CHEBI:90602"/>
    </reaction>
</comment>
<dbReference type="Pfam" id="PF08335">
    <property type="entry name" value="GlnD_UR_UTase"/>
    <property type="match status" value="1"/>
</dbReference>
<keyword evidence="6 8" id="KW-0511">Multifunctional enzyme</keyword>
<dbReference type="SMART" id="SM00471">
    <property type="entry name" value="HDc"/>
    <property type="match status" value="1"/>
</dbReference>
<dbReference type="Gene3D" id="1.10.3090.10">
    <property type="entry name" value="cca-adding enzyme, domain 2"/>
    <property type="match status" value="1"/>
</dbReference>
<comment type="activity regulation">
    <text evidence="8">Uridylyltransferase (UTase) activity is inhibited by glutamine, while glutamine activates uridylyl-removing (UR) activity.</text>
</comment>
<evidence type="ECO:0000313" key="11">
    <source>
        <dbReference type="EMBL" id="MFC4819109.1"/>
    </source>
</evidence>
<feature type="domain" description="ACT" evidence="9">
    <location>
        <begin position="812"/>
        <end position="887"/>
    </location>
</feature>
<reference evidence="12" key="1">
    <citation type="journal article" date="2019" name="Int. J. Syst. Evol. Microbiol.">
        <title>The Global Catalogue of Microorganisms (GCM) 10K type strain sequencing project: providing services to taxonomists for standard genome sequencing and annotation.</title>
        <authorList>
            <consortium name="The Broad Institute Genomics Platform"/>
            <consortium name="The Broad Institute Genome Sequencing Center for Infectious Disease"/>
            <person name="Wu L."/>
            <person name="Ma J."/>
        </authorList>
    </citation>
    <scope>NUCLEOTIDE SEQUENCE [LARGE SCALE GENOMIC DNA]</scope>
    <source>
        <strain evidence="12">CCUG 30340</strain>
    </source>
</reference>
<comment type="similarity">
    <text evidence="8">Belongs to the GlnD family.</text>
</comment>